<evidence type="ECO:0000256" key="2">
    <source>
        <dbReference type="ARBA" id="ARBA00022475"/>
    </source>
</evidence>
<dbReference type="PANTHER" id="PTHR30619">
    <property type="entry name" value="DNA INTERNALIZATION/COMPETENCE PROTEIN COMEC/REC2"/>
    <property type="match status" value="1"/>
</dbReference>
<accession>A0AA46A4H7</accession>
<dbReference type="InterPro" id="IPR025405">
    <property type="entry name" value="DUF4131"/>
</dbReference>
<dbReference type="Pfam" id="PF13567">
    <property type="entry name" value="DUF4131"/>
    <property type="match status" value="1"/>
</dbReference>
<feature type="transmembrane region" description="Helical" evidence="7">
    <location>
        <begin position="301"/>
        <end position="323"/>
    </location>
</feature>
<reference evidence="11 13" key="2">
    <citation type="submission" date="2021-01" db="EMBL/GenBank/DDBJ databases">
        <title>Biogeographic distribution of Paracoccus.</title>
        <authorList>
            <person name="Hollensteiner J."/>
            <person name="Leineberger J."/>
            <person name="Brinkhoff T."/>
            <person name="Daniel R."/>
        </authorList>
    </citation>
    <scope>NUCLEOTIDE SEQUENCE [LARGE SCALE GENOMIC DNA]</scope>
    <source>
        <strain evidence="11 13">DSM 18447</strain>
    </source>
</reference>
<feature type="transmembrane region" description="Helical" evidence="7">
    <location>
        <begin position="47"/>
        <end position="67"/>
    </location>
</feature>
<dbReference type="Proteomes" id="UP001215549">
    <property type="component" value="Chromosome"/>
</dbReference>
<dbReference type="AlphaFoldDB" id="A0AA46A4H7"/>
<evidence type="ECO:0000256" key="6">
    <source>
        <dbReference type="SAM" id="MobiDB-lite"/>
    </source>
</evidence>
<dbReference type="GO" id="GO:0005886">
    <property type="term" value="C:plasma membrane"/>
    <property type="evidence" value="ECO:0007669"/>
    <property type="project" value="UniProtKB-SubCell"/>
</dbReference>
<dbReference type="Pfam" id="PF03772">
    <property type="entry name" value="Competence"/>
    <property type="match status" value="1"/>
</dbReference>
<comment type="subcellular location">
    <subcellularLocation>
        <location evidence="1">Cell membrane</location>
        <topology evidence="1">Multi-pass membrane protein</topology>
    </subcellularLocation>
</comment>
<gene>
    <name evidence="11" type="ORF">JHX88_12655</name>
    <name evidence="10" type="ORF">SAMN05421772_102121</name>
</gene>
<dbReference type="RefSeq" id="WP_084202834.1">
    <property type="nucleotide sequence ID" value="NZ_CP067140.1"/>
</dbReference>
<organism evidence="10 12">
    <name type="scientific">Paracoccus saliphilus</name>
    <dbReference type="NCBI Taxonomy" id="405559"/>
    <lineage>
        <taxon>Bacteria</taxon>
        <taxon>Pseudomonadati</taxon>
        <taxon>Pseudomonadota</taxon>
        <taxon>Alphaproteobacteria</taxon>
        <taxon>Rhodobacterales</taxon>
        <taxon>Paracoccaceae</taxon>
        <taxon>Paracoccus</taxon>
    </lineage>
</organism>
<dbReference type="InterPro" id="IPR004477">
    <property type="entry name" value="ComEC_N"/>
</dbReference>
<feature type="transmembrane region" description="Helical" evidence="7">
    <location>
        <begin position="73"/>
        <end position="97"/>
    </location>
</feature>
<evidence type="ECO:0000313" key="10">
    <source>
        <dbReference type="EMBL" id="SIS63133.1"/>
    </source>
</evidence>
<evidence type="ECO:0000259" key="8">
    <source>
        <dbReference type="Pfam" id="PF03772"/>
    </source>
</evidence>
<evidence type="ECO:0000313" key="12">
    <source>
        <dbReference type="Proteomes" id="UP000186216"/>
    </source>
</evidence>
<evidence type="ECO:0000256" key="4">
    <source>
        <dbReference type="ARBA" id="ARBA00022989"/>
    </source>
</evidence>
<feature type="transmembrane region" description="Helical" evidence="7">
    <location>
        <begin position="444"/>
        <end position="465"/>
    </location>
</feature>
<feature type="transmembrane region" description="Helical" evidence="7">
    <location>
        <begin position="335"/>
        <end position="359"/>
    </location>
</feature>
<feature type="transmembrane region" description="Helical" evidence="7">
    <location>
        <begin position="567"/>
        <end position="586"/>
    </location>
</feature>
<feature type="region of interest" description="Disordered" evidence="6">
    <location>
        <begin position="1"/>
        <end position="31"/>
    </location>
</feature>
<feature type="transmembrane region" description="Helical" evidence="7">
    <location>
        <begin position="507"/>
        <end position="528"/>
    </location>
</feature>
<dbReference type="Proteomes" id="UP000186216">
    <property type="component" value="Unassembled WGS sequence"/>
</dbReference>
<evidence type="ECO:0000313" key="11">
    <source>
        <dbReference type="EMBL" id="WCR01772.1"/>
    </source>
</evidence>
<dbReference type="EMBL" id="CP067140">
    <property type="protein sequence ID" value="WCR01772.1"/>
    <property type="molecule type" value="Genomic_DNA"/>
</dbReference>
<evidence type="ECO:0000256" key="1">
    <source>
        <dbReference type="ARBA" id="ARBA00004651"/>
    </source>
</evidence>
<reference evidence="10 12" key="1">
    <citation type="submission" date="2017-01" db="EMBL/GenBank/DDBJ databases">
        <authorList>
            <person name="Varghese N."/>
            <person name="Submissions S."/>
        </authorList>
    </citation>
    <scope>NUCLEOTIDE SEQUENCE [LARGE SCALE GENOMIC DNA]</scope>
    <source>
        <strain evidence="10 12">DSM 18447</strain>
    </source>
</reference>
<proteinExistence type="predicted"/>
<keyword evidence="5 7" id="KW-0472">Membrane</keyword>
<feature type="transmembrane region" description="Helical" evidence="7">
    <location>
        <begin position="389"/>
        <end position="408"/>
    </location>
</feature>
<dbReference type="InterPro" id="IPR052159">
    <property type="entry name" value="Competence_DNA_uptake"/>
</dbReference>
<keyword evidence="3 7" id="KW-0812">Transmembrane</keyword>
<evidence type="ECO:0000256" key="7">
    <source>
        <dbReference type="SAM" id="Phobius"/>
    </source>
</evidence>
<evidence type="ECO:0000313" key="13">
    <source>
        <dbReference type="Proteomes" id="UP001215549"/>
    </source>
</evidence>
<evidence type="ECO:0000259" key="9">
    <source>
        <dbReference type="Pfam" id="PF13567"/>
    </source>
</evidence>
<evidence type="ECO:0000256" key="5">
    <source>
        <dbReference type="ARBA" id="ARBA00023136"/>
    </source>
</evidence>
<feature type="domain" description="DUF4131" evidence="9">
    <location>
        <begin position="72"/>
        <end position="240"/>
    </location>
</feature>
<feature type="transmembrane region" description="Helical" evidence="7">
    <location>
        <begin position="414"/>
        <end position="432"/>
    </location>
</feature>
<dbReference type="EMBL" id="FTOU01000002">
    <property type="protein sequence ID" value="SIS63133.1"/>
    <property type="molecule type" value="Genomic_DNA"/>
</dbReference>
<dbReference type="PANTHER" id="PTHR30619:SF1">
    <property type="entry name" value="RECOMBINATION PROTEIN 2"/>
    <property type="match status" value="1"/>
</dbReference>
<sequence>MTAPAGIRPVPSASAVPVPPPGLAPSRTGTIRHPVTRRSRPAIAGRAGLFPWVPVCLAAGISAWFALPELPTWWQWLAIAITGLIAVAASCLAAPLAERGRIGWRMADMLRLGGLVTALIVAGTVLIGLRSAHVAAPILKWRYYGPIEGRLVEIDRSARDRFRLTLDKIVLEEVDASQTPHRVRVSLTDTASGTLPQLGQRISLTGHLGPPPGPASPGSFDFRWHAWFSGLGAVGYSRQPAVSLAPPSGGTWKMHRARIAISQKIQQRIGGQEGAVAAALMTGDRSGIAEATNKIMRASNLYHIISISGLHMGMLAGFVYAAMRYAMVGLQATGLALALPAHKIAALVAMLAAAIYLWLSGGGVATERAFVMVAVMLGAILADRRAISLRTVAMAAVAILIYSPEALVTPGFQMSFAATIALILIYGPWSCIAPHLPFWLRPVIMLLLTSLVAGMATAPIAAAHFNQMAHYGLLANLLVVPVMGTLVMPAGVIAALLAPFGLADPALWVMGMGTAWMLQVAEFIAGLGGSVTPVVLPPAPVLPLMGFGAALLVLCWRPGTGLRRLPLLAGFAAGAAMLATAAAIWLNTGRPLLLIAPEGEAAGLMTPQGRAMSKPSGGSFTVRTWLREDGDIATQQQSAERPGWSGDRNMRHAALPNGWQVWHFTGKGSGERAAAACLPKRIVIATERTGLTTSNQRCLLFDLYALRYSGAVTIDFDSAEPVVRTVAETHRSPG</sequence>
<evidence type="ECO:0000256" key="3">
    <source>
        <dbReference type="ARBA" id="ARBA00022692"/>
    </source>
</evidence>
<feature type="transmembrane region" description="Helical" evidence="7">
    <location>
        <begin position="534"/>
        <end position="555"/>
    </location>
</feature>
<dbReference type="NCBIfam" id="TIGR00360">
    <property type="entry name" value="ComEC_N-term"/>
    <property type="match status" value="1"/>
</dbReference>
<name>A0AA46A4H7_9RHOB</name>
<protein>
    <submittedName>
        <fullName evidence="11">ComEC/Rec2 family competence protein</fullName>
    </submittedName>
    <submittedName>
        <fullName evidence="10">Competence protein ComEC</fullName>
    </submittedName>
</protein>
<feature type="domain" description="ComEC/Rec2-related protein" evidence="8">
    <location>
        <begin position="280"/>
        <end position="557"/>
    </location>
</feature>
<feature type="transmembrane region" description="Helical" evidence="7">
    <location>
        <begin position="477"/>
        <end position="500"/>
    </location>
</feature>
<keyword evidence="13" id="KW-1185">Reference proteome</keyword>
<keyword evidence="4 7" id="KW-1133">Transmembrane helix</keyword>
<keyword evidence="2" id="KW-1003">Cell membrane</keyword>